<dbReference type="AlphaFoldDB" id="A0A370PRB5"/>
<name>A0A370PRB5_ASPPH</name>
<keyword evidence="2" id="KW-1185">Reference proteome</keyword>
<proteinExistence type="predicted"/>
<organism evidence="1 2">
    <name type="scientific">Aspergillus phoenicis ATCC 13157</name>
    <dbReference type="NCBI Taxonomy" id="1353007"/>
    <lineage>
        <taxon>Eukaryota</taxon>
        <taxon>Fungi</taxon>
        <taxon>Dikarya</taxon>
        <taxon>Ascomycota</taxon>
        <taxon>Pezizomycotina</taxon>
        <taxon>Eurotiomycetes</taxon>
        <taxon>Eurotiomycetidae</taxon>
        <taxon>Eurotiales</taxon>
        <taxon>Aspergillaceae</taxon>
        <taxon>Aspergillus</taxon>
    </lineage>
</organism>
<accession>A0A370PRB5</accession>
<protein>
    <submittedName>
        <fullName evidence="1">Uncharacterized protein</fullName>
    </submittedName>
</protein>
<sequence>MTETHLTALTDDTTCNTVHGSSVGASSTAWKSINCTTSVIILGYSTRPSQGNPVGYWVLGTTNVAISHQSDDSGTAQARSVERHLRWRPIQDQSFCGESLRGGGCPASMEGWEQVDY</sequence>
<gene>
    <name evidence="1" type="ORF">M752DRAFT_324745</name>
</gene>
<dbReference type="Proteomes" id="UP000254937">
    <property type="component" value="Unassembled WGS sequence"/>
</dbReference>
<evidence type="ECO:0000313" key="2">
    <source>
        <dbReference type="Proteomes" id="UP000254937"/>
    </source>
</evidence>
<reference evidence="1 2" key="1">
    <citation type="submission" date="2018-07" db="EMBL/GenBank/DDBJ databases">
        <title>Section-level genome sequencing of Aspergillus section Nigri to investigate inter- and intra-species variation.</title>
        <authorList>
            <consortium name="DOE Joint Genome Institute"/>
            <person name="Vesth T.C."/>
            <person name="Nybo J.L."/>
            <person name="Theobald S."/>
            <person name="Frisvad J.C."/>
            <person name="Larsen T.O."/>
            <person name="Nielsen K.F."/>
            <person name="Hoof J.B."/>
            <person name="Brandl J."/>
            <person name="Salamov A."/>
            <person name="Riley R."/>
            <person name="Gladden J.M."/>
            <person name="Phatale P."/>
            <person name="Nielsen M.T."/>
            <person name="Lyhne E.K."/>
            <person name="Kogle M.E."/>
            <person name="Strasser K."/>
            <person name="McDonnell E."/>
            <person name="Barry K."/>
            <person name="Clum A."/>
            <person name="Chen C."/>
            <person name="Nolan M."/>
            <person name="Sandor L."/>
            <person name="Kuo A."/>
            <person name="Lipzen A."/>
            <person name="Hainaut M."/>
            <person name="Drula E."/>
            <person name="Tsang A."/>
            <person name="Magnuson J.K."/>
            <person name="Henrissat B."/>
            <person name="Wiebenga A."/>
            <person name="Simmons B.A."/>
            <person name="Makela M.R."/>
            <person name="De vries R.P."/>
            <person name="Grigoriev I.V."/>
            <person name="Mortensen U.H."/>
            <person name="Baker S.E."/>
            <person name="Andersen M.R."/>
        </authorList>
    </citation>
    <scope>NUCLEOTIDE SEQUENCE [LARGE SCALE GENOMIC DNA]</scope>
    <source>
        <strain evidence="1 2">ATCC 13157</strain>
    </source>
</reference>
<dbReference type="EMBL" id="KZ851848">
    <property type="protein sequence ID" value="RDK44729.1"/>
    <property type="molecule type" value="Genomic_DNA"/>
</dbReference>
<evidence type="ECO:0000313" key="1">
    <source>
        <dbReference type="EMBL" id="RDK44729.1"/>
    </source>
</evidence>